<proteinExistence type="predicted"/>
<dbReference type="Proteomes" id="UP001501563">
    <property type="component" value="Unassembled WGS sequence"/>
</dbReference>
<accession>A0ABP7LXA8</accession>
<dbReference type="RefSeq" id="WP_345554727.1">
    <property type="nucleotide sequence ID" value="NZ_BAAAZA010000082.1"/>
</dbReference>
<keyword evidence="2" id="KW-1185">Reference proteome</keyword>
<gene>
    <name evidence="1" type="ORF">GCM10022207_93430</name>
</gene>
<evidence type="ECO:0000313" key="2">
    <source>
        <dbReference type="Proteomes" id="UP001501563"/>
    </source>
</evidence>
<dbReference type="EMBL" id="BAAAZA010000082">
    <property type="protein sequence ID" value="GAA3909207.1"/>
    <property type="molecule type" value="Genomic_DNA"/>
</dbReference>
<reference evidence="2" key="1">
    <citation type="journal article" date="2019" name="Int. J. Syst. Evol. Microbiol.">
        <title>The Global Catalogue of Microorganisms (GCM) 10K type strain sequencing project: providing services to taxonomists for standard genome sequencing and annotation.</title>
        <authorList>
            <consortium name="The Broad Institute Genomics Platform"/>
            <consortium name="The Broad Institute Genome Sequencing Center for Infectious Disease"/>
            <person name="Wu L."/>
            <person name="Ma J."/>
        </authorList>
    </citation>
    <scope>NUCLEOTIDE SEQUENCE [LARGE SCALE GENOMIC DNA]</scope>
    <source>
        <strain evidence="2">JCM 16578</strain>
    </source>
</reference>
<protein>
    <submittedName>
        <fullName evidence="1">Uncharacterized protein</fullName>
    </submittedName>
</protein>
<organism evidence="1 2">
    <name type="scientific">Streptomyces lannensis</name>
    <dbReference type="NCBI Taxonomy" id="766498"/>
    <lineage>
        <taxon>Bacteria</taxon>
        <taxon>Bacillati</taxon>
        <taxon>Actinomycetota</taxon>
        <taxon>Actinomycetes</taxon>
        <taxon>Kitasatosporales</taxon>
        <taxon>Streptomycetaceae</taxon>
        <taxon>Streptomyces</taxon>
    </lineage>
</organism>
<name>A0ABP7LXA8_9ACTN</name>
<comment type="caution">
    <text evidence="1">The sequence shown here is derived from an EMBL/GenBank/DDBJ whole genome shotgun (WGS) entry which is preliminary data.</text>
</comment>
<sequence>MTERKTPAQLADDAAEAIRALNHLTRVSQADWEYPGDAYSVVGNLRDLAQRLPQLFQQIGQLIEHLADEDHIRSDKGGNGATEVSAALDALNRAYEDALTMEAALDGAHSALGPLAWKA</sequence>
<evidence type="ECO:0000313" key="1">
    <source>
        <dbReference type="EMBL" id="GAA3909207.1"/>
    </source>
</evidence>